<evidence type="ECO:0000256" key="3">
    <source>
        <dbReference type="ARBA" id="ARBA00023015"/>
    </source>
</evidence>
<keyword evidence="4" id="KW-0804">Transcription</keyword>
<dbReference type="EMBL" id="JAHWGI010000990">
    <property type="protein sequence ID" value="KAK3920194.1"/>
    <property type="molecule type" value="Genomic_DNA"/>
</dbReference>
<keyword evidence="9" id="KW-0238">DNA-binding</keyword>
<keyword evidence="6" id="KW-0175">Coiled coil</keyword>
<dbReference type="AlphaFoldDB" id="A0AAE1LIR6"/>
<evidence type="ECO:0000259" key="8">
    <source>
        <dbReference type="Pfam" id="PF13873"/>
    </source>
</evidence>
<evidence type="ECO:0000256" key="2">
    <source>
        <dbReference type="ARBA" id="ARBA00016807"/>
    </source>
</evidence>
<dbReference type="Pfam" id="PF13873">
    <property type="entry name" value="Myb_DNA-bind_5"/>
    <property type="match status" value="1"/>
</dbReference>
<feature type="compositionally biased region" description="Polar residues" evidence="7">
    <location>
        <begin position="243"/>
        <end position="259"/>
    </location>
</feature>
<feature type="domain" description="Myb/SANT-like DNA-binding" evidence="8">
    <location>
        <begin position="20"/>
        <end position="97"/>
    </location>
</feature>
<evidence type="ECO:0000256" key="4">
    <source>
        <dbReference type="ARBA" id="ARBA00023163"/>
    </source>
</evidence>
<evidence type="ECO:0000256" key="5">
    <source>
        <dbReference type="ARBA" id="ARBA00025466"/>
    </source>
</evidence>
<dbReference type="GO" id="GO:0003677">
    <property type="term" value="F:DNA binding"/>
    <property type="evidence" value="ECO:0007669"/>
    <property type="project" value="UniProtKB-KW"/>
</dbReference>
<evidence type="ECO:0000313" key="10">
    <source>
        <dbReference type="Proteomes" id="UP001219518"/>
    </source>
</evidence>
<dbReference type="PANTHER" id="PTHR21411:SF0">
    <property type="entry name" value="REGULATORY PROTEIN ZESTE"/>
    <property type="match status" value="1"/>
</dbReference>
<reference evidence="9" key="1">
    <citation type="submission" date="2021-07" db="EMBL/GenBank/DDBJ databases">
        <authorList>
            <person name="Catto M.A."/>
            <person name="Jacobson A."/>
            <person name="Kennedy G."/>
            <person name="Labadie P."/>
            <person name="Hunt B.G."/>
            <person name="Srinivasan R."/>
        </authorList>
    </citation>
    <scope>NUCLEOTIDE SEQUENCE</scope>
    <source>
        <strain evidence="9">PL_HMW_Pooled</strain>
        <tissue evidence="9">Head</tissue>
    </source>
</reference>
<comment type="caution">
    <text evidence="9">The sequence shown here is derived from an EMBL/GenBank/DDBJ whole genome shotgun (WGS) entry which is preliminary data.</text>
</comment>
<gene>
    <name evidence="9" type="ORF">KUF71_009481</name>
</gene>
<reference evidence="9" key="2">
    <citation type="journal article" date="2023" name="BMC Genomics">
        <title>Pest status, molecular evolution, and epigenetic factors derived from the genome assembly of Frankliniella fusca, a thysanopteran phytovirus vector.</title>
        <authorList>
            <person name="Catto M.A."/>
            <person name="Labadie P.E."/>
            <person name="Jacobson A.L."/>
            <person name="Kennedy G.G."/>
            <person name="Srinivasan R."/>
            <person name="Hunt B.G."/>
        </authorList>
    </citation>
    <scope>NUCLEOTIDE SEQUENCE</scope>
    <source>
        <strain evidence="9">PL_HMW_Pooled</strain>
    </source>
</reference>
<accession>A0AAE1LIR6</accession>
<evidence type="ECO:0000256" key="6">
    <source>
        <dbReference type="SAM" id="Coils"/>
    </source>
</evidence>
<keyword evidence="10" id="KW-1185">Reference proteome</keyword>
<feature type="region of interest" description="Disordered" evidence="7">
    <location>
        <begin position="234"/>
        <end position="263"/>
    </location>
</feature>
<dbReference type="InterPro" id="IPR028002">
    <property type="entry name" value="Myb_DNA-bind_5"/>
</dbReference>
<dbReference type="PANTHER" id="PTHR21411">
    <property type="entry name" value="APONTIC"/>
    <property type="match status" value="1"/>
</dbReference>
<sequence length="361" mass="40347">MAGSSKRRGFQDENKVPRSRAPNFTDSEKDSLIEEIMPRFKEFLENKRQDAVPLKVKDAKWEEATVLFNSLSGRFVRTAKQLRDLWGNLKATARAAAASERVEMFATGGGTVDRSKGPTARDLQVLAVLGESGRGLETRYGGDAVEDNGCGEEQEAVAANPGVLVATLAQGEEGEDGMSIEVVYAEGQDNSNMDFSGIEVPPQVLNLSEHNWSTHCPRNLYLKKPAALRTEPLQPATTAAEPVSSQGSAEVNSTSTPVSSRKRSISEELEWAKVCKKRTPTLLRQKDDETKKELAEAKLAKARTLQKFLSKDEKMMEEKLEQMKREEERKVREEERREALFQLELEKHKLELAKLKRELGE</sequence>
<proteinExistence type="predicted"/>
<protein>
    <recommendedName>
        <fullName evidence="2">Regulatory protein zeste</fullName>
    </recommendedName>
</protein>
<feature type="coiled-coil region" evidence="6">
    <location>
        <begin position="306"/>
        <end position="358"/>
    </location>
</feature>
<comment type="subunit">
    <text evidence="1">Self-associates forming complexes of several hundred monomers.</text>
</comment>
<keyword evidence="3" id="KW-0805">Transcription regulation</keyword>
<organism evidence="9 10">
    <name type="scientific">Frankliniella fusca</name>
    <dbReference type="NCBI Taxonomy" id="407009"/>
    <lineage>
        <taxon>Eukaryota</taxon>
        <taxon>Metazoa</taxon>
        <taxon>Ecdysozoa</taxon>
        <taxon>Arthropoda</taxon>
        <taxon>Hexapoda</taxon>
        <taxon>Insecta</taxon>
        <taxon>Pterygota</taxon>
        <taxon>Neoptera</taxon>
        <taxon>Paraneoptera</taxon>
        <taxon>Thysanoptera</taxon>
        <taxon>Terebrantia</taxon>
        <taxon>Thripoidea</taxon>
        <taxon>Thripidae</taxon>
        <taxon>Frankliniella</taxon>
    </lineage>
</organism>
<feature type="region of interest" description="Disordered" evidence="7">
    <location>
        <begin position="1"/>
        <end position="30"/>
    </location>
</feature>
<comment type="function">
    <text evidence="5">Involved in transvection phenomena (= synapsis-dependent gene expression), where the synaptic pairing of chromosomes carrying genes with which zeste interacts influences the expression of these genes. Zeste binds to DNA and stimulates transcription from a nearby promoter.</text>
</comment>
<evidence type="ECO:0000313" key="9">
    <source>
        <dbReference type="EMBL" id="KAK3920194.1"/>
    </source>
</evidence>
<dbReference type="Proteomes" id="UP001219518">
    <property type="component" value="Unassembled WGS sequence"/>
</dbReference>
<name>A0AAE1LIR6_9NEOP</name>
<evidence type="ECO:0000256" key="7">
    <source>
        <dbReference type="SAM" id="MobiDB-lite"/>
    </source>
</evidence>
<evidence type="ECO:0000256" key="1">
    <source>
        <dbReference type="ARBA" id="ARBA00011764"/>
    </source>
</evidence>